<dbReference type="InterPro" id="IPR002347">
    <property type="entry name" value="SDR_fam"/>
</dbReference>
<accession>A0AAW0B985</accession>
<evidence type="ECO:0000256" key="1">
    <source>
        <dbReference type="ARBA" id="ARBA00006484"/>
    </source>
</evidence>
<dbReference type="PANTHER" id="PTHR24320:SF283">
    <property type="entry name" value="RETINOL DEHYDROGENASE 11"/>
    <property type="match status" value="1"/>
</dbReference>
<dbReference type="Proteomes" id="UP001362999">
    <property type="component" value="Unassembled WGS sequence"/>
</dbReference>
<protein>
    <submittedName>
        <fullName evidence="3">Short-chain dehydrogenase/reductase family protein</fullName>
    </submittedName>
</protein>
<sequence>MSLPTFTFSTTAHEVADTLADTIHGKNVLITGTSLNGIGFEAARTIAKYANMVIITGYHLERLKLSEEAIKKDIPGTNIHPLVLDLTSLASVRKAVAEVNTFPGPLHVIIHNAAHGGGPFQPTVDGFESQMSTAHIAPFLLTKLLAPKLLAAKSPTYTPRVVMVSSEGHTFGNGVDLEAIAHPKPEKYSSSDGYFQAKSANVLFAIELSKRAQGKIKAYSLHPGNIFTNLMHKPDNKAFLIGLGALTPDGQPDHTKMAFKSMGQGAATTLVAAFDPRIEDQAGSYLCDCVGANDKAAPHSTDPKTAEKLWTVTEEALGEEFTF</sequence>
<evidence type="ECO:0000313" key="4">
    <source>
        <dbReference type="Proteomes" id="UP001362999"/>
    </source>
</evidence>
<reference evidence="3 4" key="1">
    <citation type="journal article" date="2024" name="J Genomics">
        <title>Draft genome sequencing and assembly of Favolaschia claudopus CIRM-BRFM 2984 isolated from oak limbs.</title>
        <authorList>
            <person name="Navarro D."/>
            <person name="Drula E."/>
            <person name="Chaduli D."/>
            <person name="Cazenave R."/>
            <person name="Ahrendt S."/>
            <person name="Wang J."/>
            <person name="Lipzen A."/>
            <person name="Daum C."/>
            <person name="Barry K."/>
            <person name="Grigoriev I.V."/>
            <person name="Favel A."/>
            <person name="Rosso M.N."/>
            <person name="Martin F."/>
        </authorList>
    </citation>
    <scope>NUCLEOTIDE SEQUENCE [LARGE SCALE GENOMIC DNA]</scope>
    <source>
        <strain evidence="3 4">CIRM-BRFM 2984</strain>
    </source>
</reference>
<keyword evidence="4" id="KW-1185">Reference proteome</keyword>
<dbReference type="EMBL" id="JAWWNJ010000037">
    <property type="protein sequence ID" value="KAK7022329.1"/>
    <property type="molecule type" value="Genomic_DNA"/>
</dbReference>
<organism evidence="3 4">
    <name type="scientific">Favolaschia claudopus</name>
    <dbReference type="NCBI Taxonomy" id="2862362"/>
    <lineage>
        <taxon>Eukaryota</taxon>
        <taxon>Fungi</taxon>
        <taxon>Dikarya</taxon>
        <taxon>Basidiomycota</taxon>
        <taxon>Agaricomycotina</taxon>
        <taxon>Agaricomycetes</taxon>
        <taxon>Agaricomycetidae</taxon>
        <taxon>Agaricales</taxon>
        <taxon>Marasmiineae</taxon>
        <taxon>Mycenaceae</taxon>
        <taxon>Favolaschia</taxon>
    </lineage>
</organism>
<dbReference type="PANTHER" id="PTHR24320">
    <property type="entry name" value="RETINOL DEHYDROGENASE"/>
    <property type="match status" value="1"/>
</dbReference>
<dbReference type="InterPro" id="IPR036291">
    <property type="entry name" value="NAD(P)-bd_dom_sf"/>
</dbReference>
<gene>
    <name evidence="3" type="ORF">R3P38DRAFT_1116631</name>
</gene>
<dbReference type="Pfam" id="PF00106">
    <property type="entry name" value="adh_short"/>
    <property type="match status" value="1"/>
</dbReference>
<evidence type="ECO:0000313" key="3">
    <source>
        <dbReference type="EMBL" id="KAK7022329.1"/>
    </source>
</evidence>
<proteinExistence type="inferred from homology"/>
<name>A0AAW0B985_9AGAR</name>
<dbReference type="Gene3D" id="3.40.50.720">
    <property type="entry name" value="NAD(P)-binding Rossmann-like Domain"/>
    <property type="match status" value="1"/>
</dbReference>
<comment type="similarity">
    <text evidence="1">Belongs to the short-chain dehydrogenases/reductases (SDR) family.</text>
</comment>
<comment type="caution">
    <text evidence="3">The sequence shown here is derived from an EMBL/GenBank/DDBJ whole genome shotgun (WGS) entry which is preliminary data.</text>
</comment>
<dbReference type="AlphaFoldDB" id="A0AAW0B985"/>
<dbReference type="GO" id="GO:0016491">
    <property type="term" value="F:oxidoreductase activity"/>
    <property type="evidence" value="ECO:0007669"/>
    <property type="project" value="UniProtKB-KW"/>
</dbReference>
<evidence type="ECO:0000256" key="2">
    <source>
        <dbReference type="ARBA" id="ARBA00023002"/>
    </source>
</evidence>
<keyword evidence="2" id="KW-0560">Oxidoreductase</keyword>
<dbReference type="SUPFAM" id="SSF51735">
    <property type="entry name" value="NAD(P)-binding Rossmann-fold domains"/>
    <property type="match status" value="1"/>
</dbReference>